<evidence type="ECO:0000313" key="1">
    <source>
        <dbReference type="EMBL" id="SIQ99208.1"/>
    </source>
</evidence>
<gene>
    <name evidence="1" type="ORF">SAMN05878282_11250</name>
</gene>
<organism evidence="1 2">
    <name type="scientific">Aquipseudomonas alcaligenes</name>
    <name type="common">Pseudomonas alcaligenes</name>
    <dbReference type="NCBI Taxonomy" id="43263"/>
    <lineage>
        <taxon>Bacteria</taxon>
        <taxon>Pseudomonadati</taxon>
        <taxon>Pseudomonadota</taxon>
        <taxon>Gammaproteobacteria</taxon>
        <taxon>Pseudomonadales</taxon>
        <taxon>Pseudomonadaceae</taxon>
        <taxon>Aquipseudomonas</taxon>
    </lineage>
</organism>
<dbReference type="AlphaFoldDB" id="A0A1N6XA39"/>
<proteinExistence type="predicted"/>
<dbReference type="Proteomes" id="UP000185841">
    <property type="component" value="Unassembled WGS sequence"/>
</dbReference>
<dbReference type="EMBL" id="FTMP01000012">
    <property type="protein sequence ID" value="SIQ99208.1"/>
    <property type="molecule type" value="Genomic_DNA"/>
</dbReference>
<name>A0A1N6XA39_AQUAC</name>
<reference evidence="1 2" key="1">
    <citation type="submission" date="2017-01" db="EMBL/GenBank/DDBJ databases">
        <authorList>
            <person name="Mah S.A."/>
            <person name="Swanson W.J."/>
            <person name="Moy G.W."/>
            <person name="Vacquier V.D."/>
        </authorList>
    </citation>
    <scope>NUCLEOTIDE SEQUENCE [LARGE SCALE GENOMIC DNA]</scope>
    <source>
        <strain evidence="1 2">RU36E</strain>
    </source>
</reference>
<dbReference type="Pfam" id="PF24806">
    <property type="entry name" value="DUF7706"/>
    <property type="match status" value="1"/>
</dbReference>
<dbReference type="InterPro" id="IPR056123">
    <property type="entry name" value="DUF7706"/>
</dbReference>
<evidence type="ECO:0000313" key="2">
    <source>
        <dbReference type="Proteomes" id="UP000185841"/>
    </source>
</evidence>
<dbReference type="RefSeq" id="WP_076429287.1">
    <property type="nucleotide sequence ID" value="NZ_FTMP01000012.1"/>
</dbReference>
<sequence>MSSTPFLRIKATLLDQEAPHTPHAGLDLDQQEAQALTLLLNRIGHAQVQPLAGDQLEAHLMIAALDKLRTALHRAYDAEFPLPAA</sequence>
<protein>
    <submittedName>
        <fullName evidence="1">Uncharacterized protein</fullName>
    </submittedName>
</protein>
<accession>A0A1N6XA39</accession>